<evidence type="ECO:0000256" key="2">
    <source>
        <dbReference type="ARBA" id="ARBA00022692"/>
    </source>
</evidence>
<evidence type="ECO:0000256" key="8">
    <source>
        <dbReference type="SAM" id="MobiDB-lite"/>
    </source>
</evidence>
<comment type="similarity">
    <text evidence="6">Belongs to the methyl-accepting chemotaxis (MCP) protein family.</text>
</comment>
<dbReference type="PANTHER" id="PTHR32089">
    <property type="entry name" value="METHYL-ACCEPTING CHEMOTAXIS PROTEIN MCPB"/>
    <property type="match status" value="1"/>
</dbReference>
<dbReference type="Pfam" id="PF13675">
    <property type="entry name" value="PilJ"/>
    <property type="match status" value="1"/>
</dbReference>
<keyword evidence="13" id="KW-1185">Reference proteome</keyword>
<sequence>MHRIFSLSTVKNNITDNIMTTIFFARLLKLDRLDLEKKLRRIIVIFLAIISLIVLYTSVTLFQQKNDGLVINIAGRQRMLSQKYTKEIFLALHGAIQEQKPLDLSNAAASQRLFELSLSALIHGGKTYSDPKMTREITLPGTSSKTIRVKLKEVEGLWKNLVSRVEAIHTKTVDIKQLNALNKLSVKVLVEMNRGVGMIASAADRKVFVLQVAQIVMWLLAITLSIPLARLILQAITSPINEMLATTRRISDGDLQAYDIVHHSRDELGTLSENINLMREKLSTIINTMQQNGRQMTHSSTQIARVSKEISHSVAKEEQSTDQIRKATEDLQHISTLVNNIVNQTVDSVEETETHARNGSEVIRQNIQDLIDTVESVNATSRQMEQLSNATGQIYNIIESIENIADQTNLLALNATIEAARAGEAGKGFAVVANEIKDLAKQTAESTTEITTLLNAFRDQVGEAGQSMEQVVNQVNHSREQSRQTIEAFETVNESINDTLSRTRKINEYNEKQQNQLAELENRFSNLFEVLKDNNLKADTTTLVAAELSSAADRLQKTLQNFSTNRESAPPDRQEKNGISQESIIQLE</sequence>
<keyword evidence="4 9" id="KW-0472">Membrane</keyword>
<feature type="region of interest" description="Disordered" evidence="8">
    <location>
        <begin position="562"/>
        <end position="588"/>
    </location>
</feature>
<feature type="domain" description="HAMP" evidence="11">
    <location>
        <begin position="234"/>
        <end position="287"/>
    </location>
</feature>
<dbReference type="GO" id="GO:0007165">
    <property type="term" value="P:signal transduction"/>
    <property type="evidence" value="ECO:0007669"/>
    <property type="project" value="UniProtKB-KW"/>
</dbReference>
<evidence type="ECO:0000259" key="10">
    <source>
        <dbReference type="PROSITE" id="PS50111"/>
    </source>
</evidence>
<reference evidence="12" key="1">
    <citation type="submission" date="2020-09" db="EMBL/GenBank/DDBJ databases">
        <title>Desulfogranum mesoprofundum gen. nov., sp. nov., a novel mesophilic, sulfate-reducing chemolithoautotroph isolated from a deep-sea hydrothermal vent chimney in the Suiyo Seamount.</title>
        <authorList>
            <person name="Hashimoto Y."/>
            <person name="Nakagawa S."/>
        </authorList>
    </citation>
    <scope>NUCLEOTIDE SEQUENCE</scope>
    <source>
        <strain evidence="12">KT2</strain>
    </source>
</reference>
<keyword evidence="5 7" id="KW-0807">Transducer</keyword>
<dbReference type="InterPro" id="IPR004089">
    <property type="entry name" value="MCPsignal_dom"/>
</dbReference>
<dbReference type="CDD" id="cd06225">
    <property type="entry name" value="HAMP"/>
    <property type="match status" value="1"/>
</dbReference>
<evidence type="ECO:0000256" key="4">
    <source>
        <dbReference type="ARBA" id="ARBA00023136"/>
    </source>
</evidence>
<evidence type="ECO:0000313" key="12">
    <source>
        <dbReference type="EMBL" id="BCL62159.1"/>
    </source>
</evidence>
<dbReference type="InterPro" id="IPR029095">
    <property type="entry name" value="NarX-like_N"/>
</dbReference>
<keyword evidence="2 9" id="KW-0812">Transmembrane</keyword>
<dbReference type="GO" id="GO:0016020">
    <property type="term" value="C:membrane"/>
    <property type="evidence" value="ECO:0007669"/>
    <property type="project" value="UniProtKB-SubCell"/>
</dbReference>
<dbReference type="PANTHER" id="PTHR32089:SF112">
    <property type="entry name" value="LYSOZYME-LIKE PROTEIN-RELATED"/>
    <property type="match status" value="1"/>
</dbReference>
<evidence type="ECO:0008006" key="14">
    <source>
        <dbReference type="Google" id="ProtNLM"/>
    </source>
</evidence>
<evidence type="ECO:0000256" key="5">
    <source>
        <dbReference type="ARBA" id="ARBA00023224"/>
    </source>
</evidence>
<dbReference type="KEGG" id="dbk:DGMP_28520"/>
<dbReference type="Pfam" id="PF00015">
    <property type="entry name" value="MCPsignal"/>
    <property type="match status" value="1"/>
</dbReference>
<dbReference type="EMBL" id="AP024086">
    <property type="protein sequence ID" value="BCL62159.1"/>
    <property type="molecule type" value="Genomic_DNA"/>
</dbReference>
<comment type="subcellular location">
    <subcellularLocation>
        <location evidence="1">Membrane</location>
        <topology evidence="1">Multi-pass membrane protein</topology>
    </subcellularLocation>
</comment>
<feature type="compositionally biased region" description="Polar residues" evidence="8">
    <location>
        <begin position="577"/>
        <end position="588"/>
    </location>
</feature>
<keyword evidence="3 9" id="KW-1133">Transmembrane helix</keyword>
<dbReference type="Proteomes" id="UP000826725">
    <property type="component" value="Chromosome"/>
</dbReference>
<dbReference type="SMART" id="SM00304">
    <property type="entry name" value="HAMP"/>
    <property type="match status" value="1"/>
</dbReference>
<evidence type="ECO:0000256" key="1">
    <source>
        <dbReference type="ARBA" id="ARBA00004141"/>
    </source>
</evidence>
<dbReference type="SMART" id="SM00283">
    <property type="entry name" value="MA"/>
    <property type="match status" value="1"/>
</dbReference>
<protein>
    <recommendedName>
        <fullName evidence="14">Methyl-accepting chemotaxis protein</fullName>
    </recommendedName>
</protein>
<proteinExistence type="inferred from homology"/>
<evidence type="ECO:0000256" key="3">
    <source>
        <dbReference type="ARBA" id="ARBA00022989"/>
    </source>
</evidence>
<evidence type="ECO:0000259" key="11">
    <source>
        <dbReference type="PROSITE" id="PS50885"/>
    </source>
</evidence>
<dbReference type="Pfam" id="PF00672">
    <property type="entry name" value="HAMP"/>
    <property type="match status" value="1"/>
</dbReference>
<feature type="domain" description="Methyl-accepting transducer" evidence="10">
    <location>
        <begin position="292"/>
        <end position="528"/>
    </location>
</feature>
<name>A0A8D5FPS4_9BACT</name>
<organism evidence="12 13">
    <name type="scientific">Desulfomarina profundi</name>
    <dbReference type="NCBI Taxonomy" id="2772557"/>
    <lineage>
        <taxon>Bacteria</taxon>
        <taxon>Pseudomonadati</taxon>
        <taxon>Thermodesulfobacteriota</taxon>
        <taxon>Desulfobulbia</taxon>
        <taxon>Desulfobulbales</taxon>
        <taxon>Desulfobulbaceae</taxon>
        <taxon>Desulfomarina</taxon>
    </lineage>
</organism>
<dbReference type="PROSITE" id="PS50885">
    <property type="entry name" value="HAMP"/>
    <property type="match status" value="1"/>
</dbReference>
<evidence type="ECO:0000313" key="13">
    <source>
        <dbReference type="Proteomes" id="UP000826725"/>
    </source>
</evidence>
<dbReference type="PROSITE" id="PS50111">
    <property type="entry name" value="CHEMOTAXIS_TRANSDUC_2"/>
    <property type="match status" value="1"/>
</dbReference>
<dbReference type="AlphaFoldDB" id="A0A8D5FPS4"/>
<evidence type="ECO:0000256" key="9">
    <source>
        <dbReference type="SAM" id="Phobius"/>
    </source>
</evidence>
<dbReference type="InterPro" id="IPR003660">
    <property type="entry name" value="HAMP_dom"/>
</dbReference>
<evidence type="ECO:0000256" key="7">
    <source>
        <dbReference type="PROSITE-ProRule" id="PRU00284"/>
    </source>
</evidence>
<accession>A0A8D5FPS4</accession>
<evidence type="ECO:0000256" key="6">
    <source>
        <dbReference type="ARBA" id="ARBA00029447"/>
    </source>
</evidence>
<feature type="transmembrane region" description="Helical" evidence="9">
    <location>
        <begin position="42"/>
        <end position="62"/>
    </location>
</feature>
<gene>
    <name evidence="12" type="ORF">DGMP_28520</name>
</gene>